<organism evidence="1 2">
    <name type="scientific">Xylaria grammica</name>
    <dbReference type="NCBI Taxonomy" id="363999"/>
    <lineage>
        <taxon>Eukaryota</taxon>
        <taxon>Fungi</taxon>
        <taxon>Dikarya</taxon>
        <taxon>Ascomycota</taxon>
        <taxon>Pezizomycotina</taxon>
        <taxon>Sordariomycetes</taxon>
        <taxon>Xylariomycetidae</taxon>
        <taxon>Xylariales</taxon>
        <taxon>Xylariaceae</taxon>
        <taxon>Xylaria</taxon>
    </lineage>
</organism>
<dbReference type="AlphaFoldDB" id="A0A439D4M0"/>
<evidence type="ECO:0000313" key="1">
    <source>
        <dbReference type="EMBL" id="RWA09333.1"/>
    </source>
</evidence>
<sequence length="96" mass="11186">MLERYLRTLSPQNGVEITTMSLVAKPRTNKVKLSELAPVHRRFGIVNLARDTTAENATRKWYMFRAVGNFNILRNNTSPNDWGWHIVYNNIIAKQR</sequence>
<keyword evidence="2" id="KW-1185">Reference proteome</keyword>
<name>A0A439D4M0_9PEZI</name>
<dbReference type="EMBL" id="RYZI01000159">
    <property type="protein sequence ID" value="RWA09333.1"/>
    <property type="molecule type" value="Genomic_DNA"/>
</dbReference>
<comment type="caution">
    <text evidence="1">The sequence shown here is derived from an EMBL/GenBank/DDBJ whole genome shotgun (WGS) entry which is preliminary data.</text>
</comment>
<dbReference type="Proteomes" id="UP000286045">
    <property type="component" value="Unassembled WGS sequence"/>
</dbReference>
<proteinExistence type="predicted"/>
<gene>
    <name evidence="1" type="ORF">EKO27_g5803</name>
</gene>
<reference evidence="1 2" key="1">
    <citation type="submission" date="2018-12" db="EMBL/GenBank/DDBJ databases">
        <title>Draft genome sequence of Xylaria grammica IHI A82.</title>
        <authorList>
            <person name="Buettner E."/>
            <person name="Kellner H."/>
        </authorList>
    </citation>
    <scope>NUCLEOTIDE SEQUENCE [LARGE SCALE GENOMIC DNA]</scope>
    <source>
        <strain evidence="1 2">IHI A82</strain>
    </source>
</reference>
<accession>A0A439D4M0</accession>
<evidence type="ECO:0000313" key="2">
    <source>
        <dbReference type="Proteomes" id="UP000286045"/>
    </source>
</evidence>
<protein>
    <submittedName>
        <fullName evidence="1">Uncharacterized protein</fullName>
    </submittedName>
</protein>